<sequence>MKSLGENVRRFAPSGKKRARLSRRWPGRRLVPRDAKITDVSLKK</sequence>
<feature type="compositionally biased region" description="Basic residues" evidence="1">
    <location>
        <begin position="15"/>
        <end position="27"/>
    </location>
</feature>
<accession>A0A0W8G9H5</accession>
<gene>
    <name evidence="2" type="ORF">ASZ90_000985</name>
</gene>
<proteinExistence type="predicted"/>
<dbReference type="EMBL" id="LNQE01000127">
    <property type="protein sequence ID" value="KUG29139.1"/>
    <property type="molecule type" value="Genomic_DNA"/>
</dbReference>
<evidence type="ECO:0000256" key="1">
    <source>
        <dbReference type="SAM" id="MobiDB-lite"/>
    </source>
</evidence>
<comment type="caution">
    <text evidence="2">The sequence shown here is derived from an EMBL/GenBank/DDBJ whole genome shotgun (WGS) entry which is preliminary data.</text>
</comment>
<feature type="region of interest" description="Disordered" evidence="1">
    <location>
        <begin position="1"/>
        <end position="27"/>
    </location>
</feature>
<name>A0A0W8G9H5_9ZZZZ</name>
<evidence type="ECO:0000313" key="2">
    <source>
        <dbReference type="EMBL" id="KUG29139.1"/>
    </source>
</evidence>
<protein>
    <submittedName>
        <fullName evidence="2">Uncharacterized protein</fullName>
    </submittedName>
</protein>
<reference evidence="2" key="1">
    <citation type="journal article" date="2015" name="Proc. Natl. Acad. Sci. U.S.A.">
        <title>Networks of energetic and metabolic interactions define dynamics in microbial communities.</title>
        <authorList>
            <person name="Embree M."/>
            <person name="Liu J.K."/>
            <person name="Al-Bassam M.M."/>
            <person name="Zengler K."/>
        </authorList>
    </citation>
    <scope>NUCLEOTIDE SEQUENCE</scope>
</reference>
<organism evidence="2">
    <name type="scientific">hydrocarbon metagenome</name>
    <dbReference type="NCBI Taxonomy" id="938273"/>
    <lineage>
        <taxon>unclassified sequences</taxon>
        <taxon>metagenomes</taxon>
        <taxon>ecological metagenomes</taxon>
    </lineage>
</organism>
<dbReference type="AlphaFoldDB" id="A0A0W8G9H5"/>